<dbReference type="Proteomes" id="UP001241747">
    <property type="component" value="Unassembled WGS sequence"/>
</dbReference>
<evidence type="ECO:0000256" key="2">
    <source>
        <dbReference type="ARBA" id="ARBA00023125"/>
    </source>
</evidence>
<comment type="caution">
    <text evidence="7">The sequence shown here is derived from an EMBL/GenBank/DDBJ whole genome shotgun (WGS) entry which is preliminary data.</text>
</comment>
<evidence type="ECO:0000313" key="7">
    <source>
        <dbReference type="EMBL" id="MDQ0504251.1"/>
    </source>
</evidence>
<evidence type="ECO:0000313" key="8">
    <source>
        <dbReference type="Proteomes" id="UP001241747"/>
    </source>
</evidence>
<feature type="region of interest" description="Disordered" evidence="5">
    <location>
        <begin position="1"/>
        <end position="30"/>
    </location>
</feature>
<dbReference type="InterPro" id="IPR036271">
    <property type="entry name" value="Tet_transcr_reg_TetR-rel_C_sf"/>
</dbReference>
<gene>
    <name evidence="7" type="ORF">QOZ94_001025</name>
</gene>
<sequence>MKRDPSRAQAIEPASTRDGHRRASIGARRSPQAEEAILDAARALLAERGYSGFSIDEVARRAGAGKPTIYRWWPTKADLFIDVYSAEKSAALVPPETGALWSDLLAYTRALWAFWRDTPSGRTFRALIAEAQASTPALVALRDKFLPERLKDVRHMFDEAAARGEIRPEAVPHLLPLYIGFNWYRLLTDQIADDPEDITIMARTLAGTPQ</sequence>
<dbReference type="PANTHER" id="PTHR30055:SF148">
    <property type="entry name" value="TETR-FAMILY TRANSCRIPTIONAL REGULATOR"/>
    <property type="match status" value="1"/>
</dbReference>
<feature type="domain" description="HTH tetR-type" evidence="6">
    <location>
        <begin position="31"/>
        <end position="91"/>
    </location>
</feature>
<dbReference type="PROSITE" id="PS50977">
    <property type="entry name" value="HTH_TETR_2"/>
    <property type="match status" value="1"/>
</dbReference>
<evidence type="ECO:0000256" key="3">
    <source>
        <dbReference type="ARBA" id="ARBA00023163"/>
    </source>
</evidence>
<dbReference type="PRINTS" id="PR00455">
    <property type="entry name" value="HTHTETR"/>
</dbReference>
<feature type="DNA-binding region" description="H-T-H motif" evidence="4">
    <location>
        <begin position="54"/>
        <end position="73"/>
    </location>
</feature>
<reference evidence="7 8" key="1">
    <citation type="submission" date="2023-07" db="EMBL/GenBank/DDBJ databases">
        <title>Genomic Encyclopedia of Type Strains, Phase IV (KMG-IV): sequencing the most valuable type-strain genomes for metagenomic binning, comparative biology and taxonomic classification.</title>
        <authorList>
            <person name="Goeker M."/>
        </authorList>
    </citation>
    <scope>NUCLEOTIDE SEQUENCE [LARGE SCALE GENOMIC DNA]</scope>
    <source>
        <strain evidence="7 8">DSM 3770</strain>
    </source>
</reference>
<dbReference type="SUPFAM" id="SSF48498">
    <property type="entry name" value="Tetracyclin repressor-like, C-terminal domain"/>
    <property type="match status" value="1"/>
</dbReference>
<keyword evidence="2 4" id="KW-0238">DNA-binding</keyword>
<keyword evidence="1" id="KW-0805">Transcription regulation</keyword>
<evidence type="ECO:0000256" key="1">
    <source>
        <dbReference type="ARBA" id="ARBA00023015"/>
    </source>
</evidence>
<dbReference type="InterPro" id="IPR011075">
    <property type="entry name" value="TetR_C"/>
</dbReference>
<evidence type="ECO:0000256" key="4">
    <source>
        <dbReference type="PROSITE-ProRule" id="PRU00335"/>
    </source>
</evidence>
<dbReference type="Gene3D" id="1.10.357.10">
    <property type="entry name" value="Tetracycline Repressor, domain 2"/>
    <property type="match status" value="1"/>
</dbReference>
<proteinExistence type="predicted"/>
<evidence type="ECO:0000259" key="6">
    <source>
        <dbReference type="PROSITE" id="PS50977"/>
    </source>
</evidence>
<dbReference type="EMBL" id="JAUSVY010000002">
    <property type="protein sequence ID" value="MDQ0504251.1"/>
    <property type="molecule type" value="Genomic_DNA"/>
</dbReference>
<keyword evidence="3" id="KW-0804">Transcription</keyword>
<dbReference type="Gene3D" id="1.10.10.60">
    <property type="entry name" value="Homeodomain-like"/>
    <property type="match status" value="1"/>
</dbReference>
<dbReference type="RefSeq" id="WP_237347218.1">
    <property type="nucleotide sequence ID" value="NZ_JABWGX010000030.1"/>
</dbReference>
<dbReference type="SUPFAM" id="SSF46689">
    <property type="entry name" value="Homeodomain-like"/>
    <property type="match status" value="1"/>
</dbReference>
<accession>A0ABU0LAW2</accession>
<keyword evidence="8" id="KW-1185">Reference proteome</keyword>
<name>A0ABU0LAW2_XANAG</name>
<dbReference type="Pfam" id="PF00440">
    <property type="entry name" value="TetR_N"/>
    <property type="match status" value="1"/>
</dbReference>
<protein>
    <submittedName>
        <fullName evidence="7">AcrR family transcriptional regulator</fullName>
    </submittedName>
</protein>
<dbReference type="InterPro" id="IPR001647">
    <property type="entry name" value="HTH_TetR"/>
</dbReference>
<dbReference type="InterPro" id="IPR050109">
    <property type="entry name" value="HTH-type_TetR-like_transc_reg"/>
</dbReference>
<dbReference type="InterPro" id="IPR009057">
    <property type="entry name" value="Homeodomain-like_sf"/>
</dbReference>
<evidence type="ECO:0000256" key="5">
    <source>
        <dbReference type="SAM" id="MobiDB-lite"/>
    </source>
</evidence>
<dbReference type="PANTHER" id="PTHR30055">
    <property type="entry name" value="HTH-TYPE TRANSCRIPTIONAL REGULATOR RUTR"/>
    <property type="match status" value="1"/>
</dbReference>
<dbReference type="Pfam" id="PF16859">
    <property type="entry name" value="TetR_C_11"/>
    <property type="match status" value="1"/>
</dbReference>
<organism evidence="7 8">
    <name type="scientific">Xanthobacter agilis</name>
    <dbReference type="NCBI Taxonomy" id="47492"/>
    <lineage>
        <taxon>Bacteria</taxon>
        <taxon>Pseudomonadati</taxon>
        <taxon>Pseudomonadota</taxon>
        <taxon>Alphaproteobacteria</taxon>
        <taxon>Hyphomicrobiales</taxon>
        <taxon>Xanthobacteraceae</taxon>
        <taxon>Xanthobacter</taxon>
    </lineage>
</organism>